<evidence type="ECO:0000256" key="4">
    <source>
        <dbReference type="ARBA" id="ARBA00022692"/>
    </source>
</evidence>
<dbReference type="PhylomeDB" id="T1JP01"/>
<feature type="domain" description="Ionotropic glutamate receptor C-terminal" evidence="10">
    <location>
        <begin position="51"/>
        <end position="208"/>
    </location>
</feature>
<evidence type="ECO:0000256" key="3">
    <source>
        <dbReference type="ARBA" id="ARBA00022475"/>
    </source>
</evidence>
<evidence type="ECO:0000256" key="1">
    <source>
        <dbReference type="ARBA" id="ARBA00004651"/>
    </source>
</evidence>
<dbReference type="SUPFAM" id="SSF53850">
    <property type="entry name" value="Periplasmic binding protein-like II"/>
    <property type="match status" value="1"/>
</dbReference>
<evidence type="ECO:0000256" key="9">
    <source>
        <dbReference type="SAM" id="Phobius"/>
    </source>
</evidence>
<dbReference type="OMA" id="QHETNFA"/>
<accession>T1JP01</accession>
<dbReference type="Pfam" id="PF00060">
    <property type="entry name" value="Lig_chan"/>
    <property type="match status" value="1"/>
</dbReference>
<evidence type="ECO:0000256" key="8">
    <source>
        <dbReference type="ARBA" id="ARBA00023180"/>
    </source>
</evidence>
<keyword evidence="6 9" id="KW-0472">Membrane</keyword>
<keyword evidence="5 9" id="KW-1133">Transmembrane helix</keyword>
<dbReference type="PANTHER" id="PTHR42643:SF30">
    <property type="entry name" value="IONOTROPIC RECEPTOR 40A-RELATED"/>
    <property type="match status" value="1"/>
</dbReference>
<reference evidence="11" key="2">
    <citation type="submission" date="2015-02" db="UniProtKB">
        <authorList>
            <consortium name="EnsemblMetazoa"/>
        </authorList>
    </citation>
    <scope>IDENTIFICATION</scope>
</reference>
<dbReference type="Proteomes" id="UP000014500">
    <property type="component" value="Unassembled WGS sequence"/>
</dbReference>
<proteinExistence type="inferred from homology"/>
<protein>
    <recommendedName>
        <fullName evidence="10">Ionotropic glutamate receptor C-terminal domain-containing protein</fullName>
    </recommendedName>
</protein>
<name>T1JP01_STRMM</name>
<dbReference type="InterPro" id="IPR052192">
    <property type="entry name" value="Insect_Ionotropic_Sensory_Rcpt"/>
</dbReference>
<feature type="transmembrane region" description="Helical" evidence="9">
    <location>
        <begin position="43"/>
        <end position="72"/>
    </location>
</feature>
<keyword evidence="7" id="KW-0675">Receptor</keyword>
<dbReference type="eggNOG" id="KOG1052">
    <property type="taxonomic scope" value="Eukaryota"/>
</dbReference>
<dbReference type="InterPro" id="IPR001320">
    <property type="entry name" value="Iontro_rcpt_C"/>
</dbReference>
<dbReference type="HOGENOM" id="CLU_037166_0_0_1"/>
<comment type="subcellular location">
    <subcellularLocation>
        <location evidence="1">Cell membrane</location>
        <topology evidence="1">Multi-pass membrane protein</topology>
    </subcellularLocation>
</comment>
<keyword evidence="8" id="KW-0325">Glycoprotein</keyword>
<organism evidence="11 12">
    <name type="scientific">Strigamia maritima</name>
    <name type="common">European centipede</name>
    <name type="synonym">Geophilus maritimus</name>
    <dbReference type="NCBI Taxonomy" id="126957"/>
    <lineage>
        <taxon>Eukaryota</taxon>
        <taxon>Metazoa</taxon>
        <taxon>Ecdysozoa</taxon>
        <taxon>Arthropoda</taxon>
        <taxon>Myriapoda</taxon>
        <taxon>Chilopoda</taxon>
        <taxon>Pleurostigmophora</taxon>
        <taxon>Geophilomorpha</taxon>
        <taxon>Linotaeniidae</taxon>
        <taxon>Strigamia</taxon>
    </lineage>
</organism>
<reference evidence="12" key="1">
    <citation type="submission" date="2011-05" db="EMBL/GenBank/DDBJ databases">
        <authorList>
            <person name="Richards S.R."/>
            <person name="Qu J."/>
            <person name="Jiang H."/>
            <person name="Jhangiani S.N."/>
            <person name="Agravi P."/>
            <person name="Goodspeed R."/>
            <person name="Gross S."/>
            <person name="Mandapat C."/>
            <person name="Jackson L."/>
            <person name="Mathew T."/>
            <person name="Pu L."/>
            <person name="Thornton R."/>
            <person name="Saada N."/>
            <person name="Wilczek-Boney K.B."/>
            <person name="Lee S."/>
            <person name="Kovar C."/>
            <person name="Wu Y."/>
            <person name="Scherer S.E."/>
            <person name="Worley K.C."/>
            <person name="Muzny D.M."/>
            <person name="Gibbs R."/>
        </authorList>
    </citation>
    <scope>NUCLEOTIDE SEQUENCE</scope>
    <source>
        <strain evidence="12">Brora</strain>
    </source>
</reference>
<dbReference type="PANTHER" id="PTHR42643">
    <property type="entry name" value="IONOTROPIC RECEPTOR 20A-RELATED"/>
    <property type="match status" value="1"/>
</dbReference>
<keyword evidence="3" id="KW-1003">Cell membrane</keyword>
<keyword evidence="12" id="KW-1185">Reference proteome</keyword>
<dbReference type="STRING" id="126957.T1JP01"/>
<evidence type="ECO:0000313" key="11">
    <source>
        <dbReference type="EnsemblMetazoa" id="SMAR015580-PA"/>
    </source>
</evidence>
<dbReference type="Gene3D" id="1.10.287.70">
    <property type="match status" value="1"/>
</dbReference>
<dbReference type="GO" id="GO:0005886">
    <property type="term" value="C:plasma membrane"/>
    <property type="evidence" value="ECO:0007669"/>
    <property type="project" value="UniProtKB-SubCell"/>
</dbReference>
<evidence type="ECO:0000256" key="7">
    <source>
        <dbReference type="ARBA" id="ARBA00023170"/>
    </source>
</evidence>
<feature type="transmembrane region" description="Helical" evidence="9">
    <location>
        <begin position="279"/>
        <end position="303"/>
    </location>
</feature>
<comment type="similarity">
    <text evidence="2">Belongs to the glutamate-gated ion channel (TC 1.A.10.1) family.</text>
</comment>
<evidence type="ECO:0000256" key="6">
    <source>
        <dbReference type="ARBA" id="ARBA00023136"/>
    </source>
</evidence>
<feature type="transmembrane region" description="Helical" evidence="9">
    <location>
        <begin position="110"/>
        <end position="130"/>
    </location>
</feature>
<dbReference type="GO" id="GO:0015276">
    <property type="term" value="F:ligand-gated monoatomic ion channel activity"/>
    <property type="evidence" value="ECO:0007669"/>
    <property type="project" value="InterPro"/>
</dbReference>
<evidence type="ECO:0000313" key="12">
    <source>
        <dbReference type="Proteomes" id="UP000014500"/>
    </source>
</evidence>
<evidence type="ECO:0000256" key="2">
    <source>
        <dbReference type="ARBA" id="ARBA00008685"/>
    </source>
</evidence>
<sequence>RADISSALSMTGQRSQHVKFSPTIVRIQKDVVYRKLNQHETNFAFYLLPCSIEVWLCILVISLTVILVKVLADKSPRKKHLTTCVPDFANEVFLCWPIILHGSLNKSIRFSMNLIFGIYIVFSMVIMVSYESKLTSLLSTTKSKIPFSSLEEMLKKSEFLPIIIQGNNLHGIFKNVVKVKTPEKVVEAIYNRKFGFVGSLLAIQHLIRDNCSFVVAPQYVGKYSIAIAYSKQFAYIDYFNSKLSLLKECGIFSLQLQRFYPGLGSCVEKRFNPITFGQVIGPLILITSGIILSTIISIFELIVHKFVK</sequence>
<dbReference type="GO" id="GO:0050906">
    <property type="term" value="P:detection of stimulus involved in sensory perception"/>
    <property type="evidence" value="ECO:0007669"/>
    <property type="project" value="UniProtKB-ARBA"/>
</dbReference>
<keyword evidence="4 9" id="KW-0812">Transmembrane</keyword>
<dbReference type="EnsemblMetazoa" id="SMAR015580-RA">
    <property type="protein sequence ID" value="SMAR015580-PA"/>
    <property type="gene ID" value="SMAR015580"/>
</dbReference>
<evidence type="ECO:0000259" key="10">
    <source>
        <dbReference type="Pfam" id="PF00060"/>
    </source>
</evidence>
<dbReference type="EMBL" id="JH431267">
    <property type="status" value="NOT_ANNOTATED_CDS"/>
    <property type="molecule type" value="Genomic_DNA"/>
</dbReference>
<evidence type="ECO:0000256" key="5">
    <source>
        <dbReference type="ARBA" id="ARBA00022989"/>
    </source>
</evidence>
<dbReference type="AlphaFoldDB" id="T1JP01"/>